<dbReference type="EMBL" id="KN838706">
    <property type="protein sequence ID" value="KIJ96935.1"/>
    <property type="molecule type" value="Genomic_DNA"/>
</dbReference>
<sequence>MEESTFRTIEAIATNREGILEYWNREDGKWETANEDFDKSRYINRVKSLFHEASTTFMAEDFETARGVGGSAEKADIKYASVDKTYRPRGLEKGNVYVTGAGLFPTAGSWNPTPTIVGFAQHLAKTLVVPPKRVGVITKDQLVSTTKTLGRPYIIGFKTDGSMTFWSFSGQQPAPPPNRPGNHHYRNDKHVRLLADTTGKGFYDLVVFGDTGVHIATRHRIGDDDKFNDFITVPALEHFTYDAGWRVDKHIRYVADVRKTGRADIIGFGEAGVVLSKNEPEPAATAVTTTRDAVQTAATAAGAANPAATAIATAAANATQLALAAGGSPAAAAEAAAEAAEDAALQAGVPEAAVTAARDAAAVSRIKYTLPTTVLHDLCYDKGWRLDRHPRFLADFYGQGFPDIIGFGERSIVLAKNHGNGTFEDPRNILEVQEDLTTRDLTQFTYSTGWRANRHVRTLANMTSKERPDIIGFGEKGVYIAVNNGDGTVERAKLVLANFGYKQNWRVEQHPRFVVDVDGNGIGDIVGFGKKGVYLSKNKGNGRFEEARLVSRDFGYEQDWRIEKHLRFMVDVTGNGCADIVGFKGDRVYVAFNDGQGNFGHALSLDKSEPPTWTSGWDPSTTAGYVTRLGHELLKVVT</sequence>
<keyword evidence="2" id="KW-1185">Reference proteome</keyword>
<dbReference type="InterPro" id="IPR028994">
    <property type="entry name" value="Integrin_alpha_N"/>
</dbReference>
<gene>
    <name evidence="1" type="ORF">K443DRAFT_681903</name>
</gene>
<evidence type="ECO:0000313" key="1">
    <source>
        <dbReference type="EMBL" id="KIJ96935.1"/>
    </source>
</evidence>
<proteinExistence type="predicted"/>
<evidence type="ECO:0000313" key="2">
    <source>
        <dbReference type="Proteomes" id="UP000054477"/>
    </source>
</evidence>
<dbReference type="AlphaFoldDB" id="A0A0C9WWG3"/>
<dbReference type="HOGENOM" id="CLU_428973_0_0_1"/>
<reference evidence="2" key="2">
    <citation type="submission" date="2015-01" db="EMBL/GenBank/DDBJ databases">
        <title>Evolutionary Origins and Diversification of the Mycorrhizal Mutualists.</title>
        <authorList>
            <consortium name="DOE Joint Genome Institute"/>
            <consortium name="Mycorrhizal Genomics Consortium"/>
            <person name="Kohler A."/>
            <person name="Kuo A."/>
            <person name="Nagy L.G."/>
            <person name="Floudas D."/>
            <person name="Copeland A."/>
            <person name="Barry K.W."/>
            <person name="Cichocki N."/>
            <person name="Veneault-Fourrey C."/>
            <person name="LaButti K."/>
            <person name="Lindquist E.A."/>
            <person name="Lipzen A."/>
            <person name="Lundell T."/>
            <person name="Morin E."/>
            <person name="Murat C."/>
            <person name="Riley R."/>
            <person name="Ohm R."/>
            <person name="Sun H."/>
            <person name="Tunlid A."/>
            <person name="Henrissat B."/>
            <person name="Grigoriev I.V."/>
            <person name="Hibbett D.S."/>
            <person name="Martin F."/>
        </authorList>
    </citation>
    <scope>NUCLEOTIDE SEQUENCE [LARGE SCALE GENOMIC DNA]</scope>
    <source>
        <strain evidence="2">LaAM-08-1</strain>
    </source>
</reference>
<protein>
    <submittedName>
        <fullName evidence="1">Uncharacterized protein</fullName>
    </submittedName>
</protein>
<accession>A0A0C9WWG3</accession>
<dbReference type="OrthoDB" id="167809at2759"/>
<organism evidence="1 2">
    <name type="scientific">Laccaria amethystina LaAM-08-1</name>
    <dbReference type="NCBI Taxonomy" id="1095629"/>
    <lineage>
        <taxon>Eukaryota</taxon>
        <taxon>Fungi</taxon>
        <taxon>Dikarya</taxon>
        <taxon>Basidiomycota</taxon>
        <taxon>Agaricomycotina</taxon>
        <taxon>Agaricomycetes</taxon>
        <taxon>Agaricomycetidae</taxon>
        <taxon>Agaricales</taxon>
        <taxon>Agaricineae</taxon>
        <taxon>Hydnangiaceae</taxon>
        <taxon>Laccaria</taxon>
    </lineage>
</organism>
<reference evidence="1 2" key="1">
    <citation type="submission" date="2014-04" db="EMBL/GenBank/DDBJ databases">
        <authorList>
            <consortium name="DOE Joint Genome Institute"/>
            <person name="Kuo A."/>
            <person name="Kohler A."/>
            <person name="Nagy L.G."/>
            <person name="Floudas D."/>
            <person name="Copeland A."/>
            <person name="Barry K.W."/>
            <person name="Cichocki N."/>
            <person name="Veneault-Fourrey C."/>
            <person name="LaButti K."/>
            <person name="Lindquist E.A."/>
            <person name="Lipzen A."/>
            <person name="Lundell T."/>
            <person name="Morin E."/>
            <person name="Murat C."/>
            <person name="Sun H."/>
            <person name="Tunlid A."/>
            <person name="Henrissat B."/>
            <person name="Grigoriev I.V."/>
            <person name="Hibbett D.S."/>
            <person name="Martin F."/>
            <person name="Nordberg H.P."/>
            <person name="Cantor M.N."/>
            <person name="Hua S.X."/>
        </authorList>
    </citation>
    <scope>NUCLEOTIDE SEQUENCE [LARGE SCALE GENOMIC DNA]</scope>
    <source>
        <strain evidence="1 2">LaAM-08-1</strain>
    </source>
</reference>
<dbReference type="Proteomes" id="UP000054477">
    <property type="component" value="Unassembled WGS sequence"/>
</dbReference>
<name>A0A0C9WWG3_9AGAR</name>
<dbReference type="SUPFAM" id="SSF69318">
    <property type="entry name" value="Integrin alpha N-terminal domain"/>
    <property type="match status" value="1"/>
</dbReference>